<dbReference type="EMBL" id="JAUCMX010000021">
    <property type="protein sequence ID" value="KAK3514856.1"/>
    <property type="molecule type" value="Genomic_DNA"/>
</dbReference>
<keyword evidence="6" id="KW-0703">Sarcoplasmic reticulum</keyword>
<gene>
    <name evidence="9" type="ORF">QTP70_033788</name>
</gene>
<evidence type="ECO:0000256" key="3">
    <source>
        <dbReference type="ARBA" id="ARBA00007471"/>
    </source>
</evidence>
<dbReference type="InterPro" id="IPR011993">
    <property type="entry name" value="PH-like_dom_sf"/>
</dbReference>
<feature type="domain" description="Myotubularin phosphatase" evidence="8">
    <location>
        <begin position="199"/>
        <end position="639"/>
    </location>
</feature>
<dbReference type="InterPro" id="IPR010569">
    <property type="entry name" value="Myotubularin-like_Pase_dom"/>
</dbReference>
<evidence type="ECO:0000259" key="8">
    <source>
        <dbReference type="PROSITE" id="PS51339"/>
    </source>
</evidence>
<dbReference type="GO" id="GO:0016020">
    <property type="term" value="C:membrane"/>
    <property type="evidence" value="ECO:0007669"/>
    <property type="project" value="TreeGrafter"/>
</dbReference>
<dbReference type="InterPro" id="IPR029021">
    <property type="entry name" value="Prot-tyrosine_phosphatase-like"/>
</dbReference>
<dbReference type="InterPro" id="IPR030564">
    <property type="entry name" value="Myotubularin"/>
</dbReference>
<dbReference type="GO" id="GO:0016529">
    <property type="term" value="C:sarcoplasmic reticulum"/>
    <property type="evidence" value="ECO:0007669"/>
    <property type="project" value="UniProtKB-SubCell"/>
</dbReference>
<dbReference type="AlphaFoldDB" id="A0AAE0Q706"/>
<dbReference type="Pfam" id="PF06602">
    <property type="entry name" value="Myotub-related"/>
    <property type="match status" value="1"/>
</dbReference>
<comment type="similarity">
    <text evidence="3">Belongs to the protein-tyrosine phosphatase family. Non-receptor class myotubularin subfamily.</text>
</comment>
<evidence type="ECO:0000256" key="7">
    <source>
        <dbReference type="ARBA" id="ARBA00033343"/>
    </source>
</evidence>
<organism evidence="9 10">
    <name type="scientific">Hemibagrus guttatus</name>
    <dbReference type="NCBI Taxonomy" id="175788"/>
    <lineage>
        <taxon>Eukaryota</taxon>
        <taxon>Metazoa</taxon>
        <taxon>Chordata</taxon>
        <taxon>Craniata</taxon>
        <taxon>Vertebrata</taxon>
        <taxon>Euteleostomi</taxon>
        <taxon>Actinopterygii</taxon>
        <taxon>Neopterygii</taxon>
        <taxon>Teleostei</taxon>
        <taxon>Ostariophysi</taxon>
        <taxon>Siluriformes</taxon>
        <taxon>Bagridae</taxon>
        <taxon>Hemibagrus</taxon>
    </lineage>
</organism>
<evidence type="ECO:0000313" key="10">
    <source>
        <dbReference type="Proteomes" id="UP001274896"/>
    </source>
</evidence>
<dbReference type="GO" id="GO:0046856">
    <property type="term" value="P:phosphatidylinositol dephosphorylation"/>
    <property type="evidence" value="ECO:0007669"/>
    <property type="project" value="TreeGrafter"/>
</dbReference>
<accession>A0AAE0Q706</accession>
<keyword evidence="10" id="KW-1185">Reference proteome</keyword>
<evidence type="ECO:0000256" key="2">
    <source>
        <dbReference type="ARBA" id="ARBA00004369"/>
    </source>
</evidence>
<evidence type="ECO:0000256" key="4">
    <source>
        <dbReference type="ARBA" id="ARBA00018495"/>
    </source>
</evidence>
<dbReference type="Gene3D" id="2.30.29.30">
    <property type="entry name" value="Pleckstrin-homology domain (PH domain)/Phosphotyrosine-binding domain (PTB)"/>
    <property type="match status" value="1"/>
</dbReference>
<dbReference type="Proteomes" id="UP001274896">
    <property type="component" value="Unassembled WGS sequence"/>
</dbReference>
<dbReference type="PANTHER" id="PTHR10807:SF37">
    <property type="entry name" value="MYOTUBULARIN-RELATED PROTEIN 12"/>
    <property type="match status" value="1"/>
</dbReference>
<evidence type="ECO:0000313" key="9">
    <source>
        <dbReference type="EMBL" id="KAK3514856.1"/>
    </source>
</evidence>
<reference evidence="9" key="1">
    <citation type="submission" date="2023-06" db="EMBL/GenBank/DDBJ databases">
        <title>Male Hemibagrus guttatus genome.</title>
        <authorList>
            <person name="Bian C."/>
        </authorList>
    </citation>
    <scope>NUCLEOTIDE SEQUENCE</scope>
    <source>
        <strain evidence="9">Male_cb2023</strain>
        <tissue evidence="9">Muscle</tissue>
    </source>
</reference>
<name>A0AAE0Q706_9TELE</name>
<dbReference type="SUPFAM" id="SSF52799">
    <property type="entry name" value="(Phosphotyrosine protein) phosphatases II"/>
    <property type="match status" value="2"/>
</dbReference>
<sequence>MLSLGCGGAKSAKPSFVSYVTPEEIKSEKETQKKERHPDLLPGEVVFCSANPILKHTQDDVSQRGIFGTLLCTNFRVSFISDETSLEETAQHFRNKLYGENDIPLMCMDHVFGVYDEKKKLITGRIPGNKYPSKIIIHCKDLRVFQFCLTYAKEEDAKKIFRGIVQHCLEPKSLKCVFAFSYAHAKRPEFHTAPKTVMFDSQDDWVQEMKRTKGNCRVVTKNENFELSTELPKYFIVPAAVTDEDLEKFPGNGLPVGCELEEKERFWSELDEVMESIPTGERVVIGADFNGHVGEGNTGDEEVMGKFGVKERNLEGQMIWCWSHHSGCALFKSSSLPTSQEDGVIQAYMERMLQAVAQNHLYSVKTEDLSETLPTIQDIQQSYSKFKQYFLIDNSTDFWVSDVKWFSSLESSGWLDIIRQCLHKAVEVVECLEKENTNVLIMEEEGTDLCCVISSLVQIMLDPHYRTLTGFQGLVQKEWVAGCHAFLDRCNHLHQKDKESQSPVFLLFLECVWQLVQQHSAAFQFSETYLTVLSDSVYVPVFSTFLFNSAYQRESTMKAESQYSQRGPLTCPAVWDWSVQFDCKAQQFFLNPLYSEKLKQEKVLRKCPRGKISSNLQTIFSLSHYKQHQRQLSLPSSAFKTPPKKGFFKDEADSLKKLLRVKRLSRWMVSPESTVPGSTSEFYEAWQHRPADPHGLLLPCLSGPAVRLWMQRCLRWIPDSQIVGGGSVAVTSKLTELLAEVQELRSELECRGCWDTRPESHRLQPGAVAFTRASVRLSSSFPFASGRSWCSKPAIPTSLLHSLMVSDKLASQDDESSELISYV</sequence>
<comment type="subcellular location">
    <subcellularLocation>
        <location evidence="1">Cytoplasm</location>
        <location evidence="1">Myofibril</location>
        <location evidence="1">Sarcomere</location>
    </subcellularLocation>
    <subcellularLocation>
        <location evidence="2">Sarcoplasmic reticulum</location>
    </subcellularLocation>
</comment>
<dbReference type="PANTHER" id="PTHR10807">
    <property type="entry name" value="MYOTUBULARIN-RELATED"/>
    <property type="match status" value="1"/>
</dbReference>
<dbReference type="SUPFAM" id="SSF50729">
    <property type="entry name" value="PH domain-like"/>
    <property type="match status" value="1"/>
</dbReference>
<dbReference type="PROSITE" id="PS51339">
    <property type="entry name" value="PPASE_MYOTUBULARIN"/>
    <property type="match status" value="1"/>
</dbReference>
<evidence type="ECO:0000256" key="1">
    <source>
        <dbReference type="ARBA" id="ARBA00004204"/>
    </source>
</evidence>
<evidence type="ECO:0000256" key="5">
    <source>
        <dbReference type="ARBA" id="ARBA00022490"/>
    </source>
</evidence>
<comment type="caution">
    <text evidence="9">The sequence shown here is derived from an EMBL/GenBank/DDBJ whole genome shotgun (WGS) entry which is preliminary data.</text>
</comment>
<dbReference type="InterPro" id="IPR022587">
    <property type="entry name" value="MTMR12-like_C"/>
</dbReference>
<evidence type="ECO:0000256" key="6">
    <source>
        <dbReference type="ARBA" id="ARBA00022951"/>
    </source>
</evidence>
<proteinExistence type="inferred from homology"/>
<dbReference type="Pfam" id="PF12578">
    <property type="entry name" value="3-PAP"/>
    <property type="match status" value="1"/>
</dbReference>
<dbReference type="GO" id="GO:0030017">
    <property type="term" value="C:sarcomere"/>
    <property type="evidence" value="ECO:0007669"/>
    <property type="project" value="UniProtKB-SubCell"/>
</dbReference>
<protein>
    <recommendedName>
        <fullName evidence="4">Myotubularin-related protein 12</fullName>
    </recommendedName>
    <alternativeName>
        <fullName evidence="7">Inactive phosphatidylinositol 3-phosphatase 12</fullName>
    </alternativeName>
</protein>
<keyword evidence="5" id="KW-0963">Cytoplasm</keyword>